<dbReference type="RefSeq" id="WP_148867411.1">
    <property type="nucleotide sequence ID" value="NZ_VNHO01000017.1"/>
</dbReference>
<evidence type="ECO:0000259" key="1">
    <source>
        <dbReference type="Pfam" id="PF19502"/>
    </source>
</evidence>
<dbReference type="OrthoDB" id="7432624at2"/>
<feature type="domain" description="DUF6036" evidence="1">
    <location>
        <begin position="29"/>
        <end position="179"/>
    </location>
</feature>
<keyword evidence="3" id="KW-1185">Reference proteome</keyword>
<dbReference type="SUPFAM" id="SSF81301">
    <property type="entry name" value="Nucleotidyltransferase"/>
    <property type="match status" value="1"/>
</dbReference>
<sequence length="194" mass="22336">MDEKLLKQHLKSIADEHNSLKKALKITAIITEALKTKNIKPILVGGRALEFYTLGGYATKDIDLVIRGREHAKEVFEKLGFTRRTGERHWYNEEIDLAIEVPDEYLAGSTEKVITVEVDNMEAYIIGIEDLIIDRLLAAKFWHSTDDEEWAIKIMALHFKKIDFDYLKEEAHKNQVADILTSVIDKSKKLIEKL</sequence>
<gene>
    <name evidence="2" type="ORF">LZ11_01678</name>
</gene>
<evidence type="ECO:0000313" key="3">
    <source>
        <dbReference type="Proteomes" id="UP000322294"/>
    </source>
</evidence>
<proteinExistence type="predicted"/>
<dbReference type="Pfam" id="PF19502">
    <property type="entry name" value="DUF6036"/>
    <property type="match status" value="1"/>
</dbReference>
<reference evidence="2 3" key="1">
    <citation type="submission" date="2019-07" db="EMBL/GenBank/DDBJ databases">
        <title>Genomic Encyclopedia of Type Strains, Phase I: the one thousand microbial genomes (KMG-I) project.</title>
        <authorList>
            <person name="Kyrpides N."/>
        </authorList>
    </citation>
    <scope>NUCLEOTIDE SEQUENCE [LARGE SCALE GENOMIC DNA]</scope>
    <source>
        <strain evidence="2 3">DSM 16647</strain>
    </source>
</reference>
<dbReference type="InterPro" id="IPR043519">
    <property type="entry name" value="NT_sf"/>
</dbReference>
<dbReference type="EMBL" id="VNHO01000017">
    <property type="protein sequence ID" value="TYP52511.1"/>
    <property type="molecule type" value="Genomic_DNA"/>
</dbReference>
<dbReference type="Proteomes" id="UP000322294">
    <property type="component" value="Unassembled WGS sequence"/>
</dbReference>
<evidence type="ECO:0000313" key="2">
    <source>
        <dbReference type="EMBL" id="TYP52511.1"/>
    </source>
</evidence>
<dbReference type="InterPro" id="IPR045792">
    <property type="entry name" value="DUF6036"/>
</dbReference>
<accession>A0A5S5ANA3</accession>
<organism evidence="2 3">
    <name type="scientific">Thermosediminibacter litoriperuensis</name>
    <dbReference type="NCBI Taxonomy" id="291989"/>
    <lineage>
        <taxon>Bacteria</taxon>
        <taxon>Bacillati</taxon>
        <taxon>Bacillota</taxon>
        <taxon>Clostridia</taxon>
        <taxon>Thermosediminibacterales</taxon>
        <taxon>Thermosediminibacteraceae</taxon>
        <taxon>Thermosediminibacter</taxon>
    </lineage>
</organism>
<name>A0A5S5ANA3_9FIRM</name>
<protein>
    <recommendedName>
        <fullName evidence="1">DUF6036 domain-containing protein</fullName>
    </recommendedName>
</protein>
<dbReference type="AlphaFoldDB" id="A0A5S5ANA3"/>
<comment type="caution">
    <text evidence="2">The sequence shown here is derived from an EMBL/GenBank/DDBJ whole genome shotgun (WGS) entry which is preliminary data.</text>
</comment>